<feature type="region of interest" description="Disordered" evidence="1">
    <location>
        <begin position="60"/>
        <end position="144"/>
    </location>
</feature>
<dbReference type="PANTHER" id="PTHR36194:SF1">
    <property type="entry name" value="S-LAYER-LIKE PROTEIN"/>
    <property type="match status" value="1"/>
</dbReference>
<feature type="region of interest" description="Disordered" evidence="1">
    <location>
        <begin position="472"/>
        <end position="537"/>
    </location>
</feature>
<dbReference type="PANTHER" id="PTHR36194">
    <property type="entry name" value="S-LAYER-LIKE PROTEIN"/>
    <property type="match status" value="1"/>
</dbReference>
<dbReference type="Pfam" id="PF08308">
    <property type="entry name" value="PEGA"/>
    <property type="match status" value="2"/>
</dbReference>
<evidence type="ECO:0000313" key="4">
    <source>
        <dbReference type="EMBL" id="SVA43453.1"/>
    </source>
</evidence>
<dbReference type="InterPro" id="IPR013229">
    <property type="entry name" value="PEGA"/>
</dbReference>
<evidence type="ECO:0000256" key="1">
    <source>
        <dbReference type="SAM" id="MobiDB-lite"/>
    </source>
</evidence>
<keyword evidence="2" id="KW-1133">Transmembrane helix</keyword>
<feature type="domain" description="PEGA" evidence="3">
    <location>
        <begin position="569"/>
        <end position="634"/>
    </location>
</feature>
<evidence type="ECO:0000256" key="2">
    <source>
        <dbReference type="SAM" id="Phobius"/>
    </source>
</evidence>
<reference evidence="4" key="1">
    <citation type="submission" date="2018-05" db="EMBL/GenBank/DDBJ databases">
        <authorList>
            <person name="Lanie J.A."/>
            <person name="Ng W.-L."/>
            <person name="Kazmierczak K.M."/>
            <person name="Andrzejewski T.M."/>
            <person name="Davidsen T.M."/>
            <person name="Wayne K.J."/>
            <person name="Tettelin H."/>
            <person name="Glass J.I."/>
            <person name="Rusch D."/>
            <person name="Podicherti R."/>
            <person name="Tsui H.-C.T."/>
            <person name="Winkler M.E."/>
        </authorList>
    </citation>
    <scope>NUCLEOTIDE SEQUENCE</scope>
</reference>
<feature type="transmembrane region" description="Helical" evidence="2">
    <location>
        <begin position="440"/>
        <end position="461"/>
    </location>
</feature>
<accession>A0A381VV58</accession>
<gene>
    <name evidence="4" type="ORF">METZ01_LOCUS96307</name>
</gene>
<dbReference type="AlphaFoldDB" id="A0A381VV58"/>
<feature type="non-terminal residue" evidence="4">
    <location>
        <position position="1"/>
    </location>
</feature>
<organism evidence="4">
    <name type="scientific">marine metagenome</name>
    <dbReference type="NCBI Taxonomy" id="408172"/>
    <lineage>
        <taxon>unclassified sequences</taxon>
        <taxon>metagenomes</taxon>
        <taxon>ecological metagenomes</taxon>
    </lineage>
</organism>
<feature type="domain" description="PEGA" evidence="3">
    <location>
        <begin position="648"/>
        <end position="715"/>
    </location>
</feature>
<sequence>NGVRDTTGLTELFAAGLSELPGDRPGSAEQFVDDLAEAVGWSGRVGAWDATGVSGSKFLSDASDGGADKAHHGPRVASTGAANGTKEAGMSIMDRTKAHRDPKPEADWSERTLDRGESDELRESEKYQPSATGSLPATKSVSRAKTSTPLFDWLDDDLALTPPDVTTASEGAAADAEIGLPVLAGGGGENSYVDEVSGPVTERTGADHVTLESRRVSHGSVSPKSGDRAPSSEFGSRSDDTNDVDDLSFAEASYETDDDNEDAARVALGANDELAGDADDLLGDEPPCEVDGDNEDAARVVLGTNDELAGDTDDLLDDEVSYEPGDDDADALVVLGSGDELTGAYAPITLTDQAGEGETVEFGGSGVFGTAHTDVGDVVDGESWETEPSGVGQESNDDPPFVRSDEQGDTRDGVPYDGTDRVSGVTAASWLARAGRLPTAAFSLIALLVMFAAFAVGFGLFPRGGTEDEGLPFEASVPAGANSLSGRVAPEAGDGQRLREEPMVSGSSTAVEPEVPAEQSDPEVEQTRELRASVEPVAPREVARAPSIAPAVGAGIPATVTEPVQEDGRLLVRSTPAGAQVVVNGEARGTTPLALGGLSYDDYEMTLQLDGYEAYEQNLAVSAETRIAAVNVELVRVSAPPTAPVGVGSIFVDTRPQGVQVWLDRRLLGETPMLIPQVAAGPHEIEFKSDGYREWVTVVQVDSTMQARVTASLDPVR</sequence>
<feature type="compositionally biased region" description="Basic and acidic residues" evidence="1">
    <location>
        <begin position="94"/>
        <end position="126"/>
    </location>
</feature>
<keyword evidence="2" id="KW-0472">Membrane</keyword>
<feature type="compositionally biased region" description="Basic and acidic residues" evidence="1">
    <location>
        <begin position="204"/>
        <end position="215"/>
    </location>
</feature>
<name>A0A381VV58_9ZZZZ</name>
<proteinExistence type="predicted"/>
<protein>
    <recommendedName>
        <fullName evidence="3">PEGA domain-containing protein</fullName>
    </recommendedName>
</protein>
<feature type="region of interest" description="Disordered" evidence="1">
    <location>
        <begin position="185"/>
        <end position="247"/>
    </location>
</feature>
<dbReference type="EMBL" id="UINC01009701">
    <property type="protein sequence ID" value="SVA43453.1"/>
    <property type="molecule type" value="Genomic_DNA"/>
</dbReference>
<feature type="region of interest" description="Disordered" evidence="1">
    <location>
        <begin position="380"/>
        <end position="420"/>
    </location>
</feature>
<keyword evidence="2" id="KW-0812">Transmembrane</keyword>
<feature type="compositionally biased region" description="Basic and acidic residues" evidence="1">
    <location>
        <begin position="403"/>
        <end position="420"/>
    </location>
</feature>
<evidence type="ECO:0000259" key="3">
    <source>
        <dbReference type="Pfam" id="PF08308"/>
    </source>
</evidence>
<feature type="compositionally biased region" description="Polar residues" evidence="1">
    <location>
        <begin position="127"/>
        <end position="144"/>
    </location>
</feature>